<reference evidence="2" key="1">
    <citation type="submission" date="2022-11" db="UniProtKB">
        <authorList>
            <consortium name="WormBaseParasite"/>
        </authorList>
    </citation>
    <scope>IDENTIFICATION</scope>
</reference>
<dbReference type="Proteomes" id="UP000887565">
    <property type="component" value="Unplaced"/>
</dbReference>
<protein>
    <submittedName>
        <fullName evidence="2">Uncharacterized protein</fullName>
    </submittedName>
</protein>
<dbReference type="WBParaSite" id="nRc.2.0.1.t48275-RA">
    <property type="protein sequence ID" value="nRc.2.0.1.t48275-RA"/>
    <property type="gene ID" value="nRc.2.0.1.g48275"/>
</dbReference>
<keyword evidence="1" id="KW-1185">Reference proteome</keyword>
<proteinExistence type="predicted"/>
<dbReference type="AlphaFoldDB" id="A0A915LAW8"/>
<evidence type="ECO:0000313" key="2">
    <source>
        <dbReference type="WBParaSite" id="nRc.2.0.1.t48275-RA"/>
    </source>
</evidence>
<name>A0A915LAW8_ROMCU</name>
<sequence>MANKSSESEFKDAGNSGALQKELEAYKSMKKLSSDDCVLQWLKISKNTFHCWPMLEKCSYCWLQ</sequence>
<organism evidence="1 2">
    <name type="scientific">Romanomermis culicivorax</name>
    <name type="common">Nematode worm</name>
    <dbReference type="NCBI Taxonomy" id="13658"/>
    <lineage>
        <taxon>Eukaryota</taxon>
        <taxon>Metazoa</taxon>
        <taxon>Ecdysozoa</taxon>
        <taxon>Nematoda</taxon>
        <taxon>Enoplea</taxon>
        <taxon>Dorylaimia</taxon>
        <taxon>Mermithida</taxon>
        <taxon>Mermithoidea</taxon>
        <taxon>Mermithidae</taxon>
        <taxon>Romanomermis</taxon>
    </lineage>
</organism>
<accession>A0A915LAW8</accession>
<evidence type="ECO:0000313" key="1">
    <source>
        <dbReference type="Proteomes" id="UP000887565"/>
    </source>
</evidence>